<evidence type="ECO:0000256" key="1">
    <source>
        <dbReference type="ARBA" id="ARBA00004567"/>
    </source>
</evidence>
<keyword evidence="4 11" id="KW-0853">WD repeat</keyword>
<dbReference type="EMBL" id="HBHP01020848">
    <property type="protein sequence ID" value="CAD9769004.1"/>
    <property type="molecule type" value="Transcribed_RNA"/>
</dbReference>
<evidence type="ECO:0008006" key="13">
    <source>
        <dbReference type="Google" id="ProtNLM"/>
    </source>
</evidence>
<evidence type="ECO:0000313" key="12">
    <source>
        <dbReference type="EMBL" id="CAD9769004.1"/>
    </source>
</evidence>
<dbReference type="Gene3D" id="2.130.10.10">
    <property type="entry name" value="YVTN repeat-like/Quinoprotein amine dehydrogenase"/>
    <property type="match status" value="1"/>
</dbReference>
<gene>
    <name evidence="12" type="ORF">LSP00402_LOCUS12986</name>
</gene>
<dbReference type="AlphaFoldDB" id="A0A7S2XD82"/>
<dbReference type="InterPro" id="IPR037363">
    <property type="entry name" value="Sec13/Seh1_fam"/>
</dbReference>
<keyword evidence="8" id="KW-0811">Translocation</keyword>
<sequence>MADDSAMPPFDTGHEEMIHDAQLDYYGKRVATASSDRTIKIFELQGKNQVELAHLKGHTGPVWQVAWGHPSLGNLLASCSYDRKVCIWQEVRKNQWQCIHTDNCHQASVNSVAWAPHELGRVLACASADGTVSIISYNDNRWVREGPFPAHAGGVNAVSWAPAIPSGSLVLPQPQAGGVKLQKCIVTGGCDNKLKIWRFSLKTNQWDEETKIFGKTNGQKHQGWVRDVAWAPSLGLPGNTIASCSEDGMAIIWSDGKNGTIEPVKEIKRAEKMWRVSWSTMGNILAISMGNNTVSLWKESVDGKWQDLAQCDEGLPNKKEQKMG</sequence>
<keyword evidence="5" id="KW-0677">Repeat</keyword>
<dbReference type="Pfam" id="PF00400">
    <property type="entry name" value="WD40"/>
    <property type="match status" value="5"/>
</dbReference>
<evidence type="ECO:0000256" key="3">
    <source>
        <dbReference type="ARBA" id="ARBA00022448"/>
    </source>
</evidence>
<feature type="repeat" description="WD" evidence="11">
    <location>
        <begin position="55"/>
        <end position="89"/>
    </location>
</feature>
<reference evidence="12" key="1">
    <citation type="submission" date="2021-01" db="EMBL/GenBank/DDBJ databases">
        <authorList>
            <person name="Corre E."/>
            <person name="Pelletier E."/>
            <person name="Niang G."/>
            <person name="Scheremetjew M."/>
            <person name="Finn R."/>
            <person name="Kale V."/>
            <person name="Holt S."/>
            <person name="Cochrane G."/>
            <person name="Meng A."/>
            <person name="Brown T."/>
            <person name="Cohen L."/>
        </authorList>
    </citation>
    <scope>NUCLEOTIDE SEQUENCE</scope>
    <source>
        <strain evidence="12">CCMP622</strain>
    </source>
</reference>
<keyword evidence="10" id="KW-0539">Nucleus</keyword>
<evidence type="ECO:0000256" key="7">
    <source>
        <dbReference type="ARBA" id="ARBA00022927"/>
    </source>
</evidence>
<name>A0A7S2XD82_9EUKA</name>
<evidence type="ECO:0000256" key="6">
    <source>
        <dbReference type="ARBA" id="ARBA00022816"/>
    </source>
</evidence>
<dbReference type="PANTHER" id="PTHR11024:SF2">
    <property type="entry name" value="PROTEIN SEC13 HOMOLOG"/>
    <property type="match status" value="1"/>
</dbReference>
<dbReference type="PANTHER" id="PTHR11024">
    <property type="entry name" value="NUCLEAR PORE COMPLEX PROTEIN SEC13 / SEH1 FAMILY MEMBER"/>
    <property type="match status" value="1"/>
</dbReference>
<accession>A0A7S2XD82</accession>
<protein>
    <recommendedName>
        <fullName evidence="13">Protein SEC13 homolog</fullName>
    </recommendedName>
</protein>
<organism evidence="12">
    <name type="scientific">Lotharella oceanica</name>
    <dbReference type="NCBI Taxonomy" id="641309"/>
    <lineage>
        <taxon>Eukaryota</taxon>
        <taxon>Sar</taxon>
        <taxon>Rhizaria</taxon>
        <taxon>Cercozoa</taxon>
        <taxon>Chlorarachniophyceae</taxon>
        <taxon>Lotharella</taxon>
    </lineage>
</organism>
<dbReference type="SMART" id="SM00320">
    <property type="entry name" value="WD40"/>
    <property type="match status" value="6"/>
</dbReference>
<dbReference type="GO" id="GO:0031080">
    <property type="term" value="C:nuclear pore outer ring"/>
    <property type="evidence" value="ECO:0007669"/>
    <property type="project" value="TreeGrafter"/>
</dbReference>
<evidence type="ECO:0000256" key="4">
    <source>
        <dbReference type="ARBA" id="ARBA00022574"/>
    </source>
</evidence>
<evidence type="ECO:0000256" key="11">
    <source>
        <dbReference type="PROSITE-ProRule" id="PRU00221"/>
    </source>
</evidence>
<evidence type="ECO:0000256" key="2">
    <source>
        <dbReference type="ARBA" id="ARBA00010102"/>
    </source>
</evidence>
<keyword evidence="9" id="KW-0906">Nuclear pore complex</keyword>
<dbReference type="GO" id="GO:0051028">
    <property type="term" value="P:mRNA transport"/>
    <property type="evidence" value="ECO:0007669"/>
    <property type="project" value="UniProtKB-KW"/>
</dbReference>
<dbReference type="SUPFAM" id="SSF50978">
    <property type="entry name" value="WD40 repeat-like"/>
    <property type="match status" value="1"/>
</dbReference>
<dbReference type="InterPro" id="IPR036322">
    <property type="entry name" value="WD40_repeat_dom_sf"/>
</dbReference>
<dbReference type="GO" id="GO:0005198">
    <property type="term" value="F:structural molecule activity"/>
    <property type="evidence" value="ECO:0007669"/>
    <property type="project" value="InterPro"/>
</dbReference>
<evidence type="ECO:0000256" key="8">
    <source>
        <dbReference type="ARBA" id="ARBA00023010"/>
    </source>
</evidence>
<evidence type="ECO:0000256" key="10">
    <source>
        <dbReference type="ARBA" id="ARBA00023242"/>
    </source>
</evidence>
<keyword evidence="7" id="KW-0653">Protein transport</keyword>
<dbReference type="GO" id="GO:0030127">
    <property type="term" value="C:COPII vesicle coat"/>
    <property type="evidence" value="ECO:0007669"/>
    <property type="project" value="TreeGrafter"/>
</dbReference>
<evidence type="ECO:0000256" key="5">
    <source>
        <dbReference type="ARBA" id="ARBA00022737"/>
    </source>
</evidence>
<dbReference type="InterPro" id="IPR015943">
    <property type="entry name" value="WD40/YVTN_repeat-like_dom_sf"/>
</dbReference>
<comment type="similarity">
    <text evidence="2">Belongs to the WD repeat SEC13 family.</text>
</comment>
<feature type="repeat" description="WD" evidence="11">
    <location>
        <begin position="11"/>
        <end position="52"/>
    </location>
</feature>
<dbReference type="InterPro" id="IPR001680">
    <property type="entry name" value="WD40_rpt"/>
</dbReference>
<comment type="subcellular location">
    <subcellularLocation>
        <location evidence="1">Nucleus</location>
        <location evidence="1">Nuclear pore complex</location>
    </subcellularLocation>
</comment>
<keyword evidence="3" id="KW-0813">Transport</keyword>
<evidence type="ECO:0000256" key="9">
    <source>
        <dbReference type="ARBA" id="ARBA00023132"/>
    </source>
</evidence>
<proteinExistence type="inferred from homology"/>
<dbReference type="PROSITE" id="PS50082">
    <property type="entry name" value="WD_REPEATS_2"/>
    <property type="match status" value="2"/>
</dbReference>
<dbReference type="GO" id="GO:0006606">
    <property type="term" value="P:protein import into nucleus"/>
    <property type="evidence" value="ECO:0007669"/>
    <property type="project" value="TreeGrafter"/>
</dbReference>
<keyword evidence="6" id="KW-0509">mRNA transport</keyword>
<dbReference type="GO" id="GO:0090114">
    <property type="term" value="P:COPII-coated vesicle budding"/>
    <property type="evidence" value="ECO:0007669"/>
    <property type="project" value="TreeGrafter"/>
</dbReference>